<dbReference type="Proteomes" id="UP000289437">
    <property type="component" value="Unassembled WGS sequence"/>
</dbReference>
<dbReference type="AlphaFoldDB" id="A0A4Q0T1J5"/>
<proteinExistence type="predicted"/>
<name>A0A4Q0T1J5_9BACT</name>
<dbReference type="EMBL" id="RDSM01000003">
    <property type="protein sequence ID" value="RXH55306.1"/>
    <property type="molecule type" value="Genomic_DNA"/>
</dbReference>
<keyword evidence="3" id="KW-1185">Reference proteome</keyword>
<organism evidence="2 3">
    <name type="scientific">Granulicella sibirica</name>
    <dbReference type="NCBI Taxonomy" id="2479048"/>
    <lineage>
        <taxon>Bacteria</taxon>
        <taxon>Pseudomonadati</taxon>
        <taxon>Acidobacteriota</taxon>
        <taxon>Terriglobia</taxon>
        <taxon>Terriglobales</taxon>
        <taxon>Acidobacteriaceae</taxon>
        <taxon>Granulicella</taxon>
    </lineage>
</organism>
<feature type="region of interest" description="Disordered" evidence="1">
    <location>
        <begin position="355"/>
        <end position="375"/>
    </location>
</feature>
<gene>
    <name evidence="2" type="ORF">GRAN_4410</name>
</gene>
<reference evidence="3" key="2">
    <citation type="submission" date="2019-02" db="EMBL/GenBank/DDBJ databases">
        <title>Granulicella sibirica sp. nov., a psychrotolerant acidobacterium isolated from an organic soil layer in forested tundra, West Siberia.</title>
        <authorList>
            <person name="Oshkin I.Y."/>
            <person name="Kulichevskaya I.S."/>
            <person name="Rijpstra W.I.C."/>
            <person name="Sinninghe Damste J.S."/>
            <person name="Rakitin A.L."/>
            <person name="Ravin N.V."/>
            <person name="Dedysh S.N."/>
        </authorList>
    </citation>
    <scope>NUCLEOTIDE SEQUENCE [LARGE SCALE GENOMIC DNA]</scope>
    <source>
        <strain evidence="3">AF10</strain>
    </source>
</reference>
<evidence type="ECO:0000313" key="3">
    <source>
        <dbReference type="Proteomes" id="UP000289437"/>
    </source>
</evidence>
<reference evidence="2 3" key="1">
    <citation type="submission" date="2018-11" db="EMBL/GenBank/DDBJ databases">
        <authorList>
            <person name="Mardanov A.V."/>
            <person name="Ravin N.V."/>
            <person name="Dedysh S.N."/>
        </authorList>
    </citation>
    <scope>NUCLEOTIDE SEQUENCE [LARGE SCALE GENOMIC DNA]</scope>
    <source>
        <strain evidence="2 3">AF10</strain>
    </source>
</reference>
<evidence type="ECO:0000313" key="2">
    <source>
        <dbReference type="EMBL" id="RXH55306.1"/>
    </source>
</evidence>
<protein>
    <submittedName>
        <fullName evidence="2">Uncharacterized protein</fullName>
    </submittedName>
</protein>
<sequence length="375" mass="40347">MRLCPMYAVVVLIAFAAVLLSKSVAGFQPVVQEHIVYADSNRVPLSAPCRFPVDPEISGEQMAWQIFVAATCSDNVSGTPAITWEEWTEQPDARPTGARVIREDLGSDAVHPAPAQAGSTSASREASWDCRTRYSGRTICEEVRVNPAMKDWLSATKTSSSAANLTIYPGSEMLPPLVEFKADWIRLASCADLPQGAHVERIGPACYELGGIHVVSALFNRWISATFEVQDMASNPMRCRVVGCRDPWGSAPSVSQGGAGGNTQISAELSSLMQEANLGSEWLNYRLDEAHISAIDNLGNVLVPETVIASGRTSGDAEANAWKGIAPIMPTALEEDTLARRVSLFSMNTRCPGEELGRDCPAGALPKKGKVKRKT</sequence>
<evidence type="ECO:0000256" key="1">
    <source>
        <dbReference type="SAM" id="MobiDB-lite"/>
    </source>
</evidence>
<accession>A0A4Q0T1J5</accession>
<comment type="caution">
    <text evidence="2">The sequence shown here is derived from an EMBL/GenBank/DDBJ whole genome shotgun (WGS) entry which is preliminary data.</text>
</comment>